<accession>A0A0M7DSX5</accession>
<dbReference type="EMBL" id="CP016440">
    <property type="protein sequence ID" value="ANY15593.1"/>
    <property type="molecule type" value="Genomic_DNA"/>
</dbReference>
<dbReference type="KEGG" id="bpdz:BBN53_06570"/>
<organism evidence="3 4">
    <name type="scientific">Bordetella pseudohinzii</name>
    <dbReference type="NCBI Taxonomy" id="1331258"/>
    <lineage>
        <taxon>Bacteria</taxon>
        <taxon>Pseudomonadati</taxon>
        <taxon>Pseudomonadota</taxon>
        <taxon>Betaproteobacteria</taxon>
        <taxon>Burkholderiales</taxon>
        <taxon>Alcaligenaceae</taxon>
        <taxon>Bordetella</taxon>
    </lineage>
</organism>
<evidence type="ECO:0000259" key="1">
    <source>
        <dbReference type="Pfam" id="PF14488"/>
    </source>
</evidence>
<dbReference type="OrthoDB" id="5461181at2"/>
<dbReference type="Gene3D" id="3.20.20.80">
    <property type="entry name" value="Glycosidases"/>
    <property type="match status" value="1"/>
</dbReference>
<accession>A0A0J6CC01</accession>
<dbReference type="Pfam" id="PF14488">
    <property type="entry name" value="DUF4434"/>
    <property type="match status" value="1"/>
</dbReference>
<keyword evidence="5" id="KW-1185">Reference proteome</keyword>
<dbReference type="PROSITE" id="PS51318">
    <property type="entry name" value="TAT"/>
    <property type="match status" value="1"/>
</dbReference>
<feature type="domain" description="DUF4434" evidence="1">
    <location>
        <begin position="39"/>
        <end position="314"/>
    </location>
</feature>
<evidence type="ECO:0000313" key="4">
    <source>
        <dbReference type="Proteomes" id="UP000053096"/>
    </source>
</evidence>
<dbReference type="Proteomes" id="UP000092950">
    <property type="component" value="Chromosome"/>
</dbReference>
<evidence type="ECO:0000313" key="5">
    <source>
        <dbReference type="Proteomes" id="UP000092950"/>
    </source>
</evidence>
<dbReference type="InterPro" id="IPR006311">
    <property type="entry name" value="TAT_signal"/>
</dbReference>
<sequence length="333" mass="37047">MKPDAIVADSPLRRRMLRWGLAAPLALALAGCAPRPPALDGSFVQIWHSHLAWSRTRWRRLMGEMRALGCREVVLQWTGVSGGTAPAWQVPDAVMETIFDTASARGLNVRVGLPFDHGWWEAIKTPDPAALAAFFQRSREAAIGYLNSAPWPLRRRFGGWYIPYEIEQYSWADPARRAMLADWLGAISEAAQGVTGQVPAISTYFSQLPSATTLLAVWETLLSRAALRPMVQDGVGVAGMQNLARIAPLLAGLRQREAVFDVIVELFEQLPTAKNDGSEFRAQPADWERVRRQLEWAGQTGAAHTLAFAVEPWLTGAEERARALRRAWRQARF</sequence>
<dbReference type="AlphaFoldDB" id="A0A0J6CC01"/>
<protein>
    <recommendedName>
        <fullName evidence="1">DUF4434 domain-containing protein</fullName>
    </recommendedName>
</protein>
<evidence type="ECO:0000313" key="2">
    <source>
        <dbReference type="EMBL" id="ANY15593.1"/>
    </source>
</evidence>
<dbReference type="PROSITE" id="PS51257">
    <property type="entry name" value="PROKAR_LIPOPROTEIN"/>
    <property type="match status" value="1"/>
</dbReference>
<reference evidence="2 5" key="2">
    <citation type="submission" date="2016-07" db="EMBL/GenBank/DDBJ databases">
        <title>Complete genome sequences of Bordetella pseudohinzii.</title>
        <authorList>
            <person name="Spilker T."/>
            <person name="Darrah R."/>
            <person name="LiPuma J.J."/>
        </authorList>
    </citation>
    <scope>NUCLEOTIDE SEQUENCE [LARGE SCALE GENOMIC DNA]</scope>
    <source>
        <strain evidence="2 5">HI4681</strain>
    </source>
</reference>
<dbReference type="RefSeq" id="WP_043212842.1">
    <property type="nucleotide sequence ID" value="NZ_CAJGUQ010000470.1"/>
</dbReference>
<dbReference type="Proteomes" id="UP000053096">
    <property type="component" value="Unassembled WGS sequence"/>
</dbReference>
<reference evidence="3 4" key="1">
    <citation type="submission" date="2015-09" db="EMBL/GenBank/DDBJ databases">
        <authorList>
            <person name="Jackson K.R."/>
            <person name="Lunt B.L."/>
            <person name="Fisher J.N.B."/>
            <person name="Gardner A.V."/>
            <person name="Bailey M.E."/>
            <person name="Deus L.M."/>
            <person name="Earl A.S."/>
            <person name="Gibby P.D."/>
            <person name="Hartmann K.A."/>
            <person name="Liu J.E."/>
            <person name="Manci A.M."/>
            <person name="Nielsen D.A."/>
            <person name="Solomon M.B."/>
            <person name="Breakwell D.P."/>
            <person name="Burnett S.H."/>
            <person name="Grose J.H."/>
        </authorList>
    </citation>
    <scope>NUCLEOTIDE SEQUENCE [LARGE SCALE GENOMIC DNA]</scope>
    <source>
        <strain evidence="3 4">2789STDY5608636</strain>
    </source>
</reference>
<name>A0A0J6CC01_9BORD</name>
<proteinExistence type="predicted"/>
<dbReference type="EMBL" id="CYTV01000002">
    <property type="protein sequence ID" value="CUI56517.1"/>
    <property type="molecule type" value="Genomic_DNA"/>
</dbReference>
<evidence type="ECO:0000313" key="3">
    <source>
        <dbReference type="EMBL" id="CUI56517.1"/>
    </source>
</evidence>
<dbReference type="InterPro" id="IPR027849">
    <property type="entry name" value="DUF4434"/>
</dbReference>
<gene>
    <name evidence="2" type="ORF">BBN53_06570</name>
    <name evidence="3" type="ORF">ERS370011_01191</name>
</gene>